<evidence type="ECO:0000259" key="5">
    <source>
        <dbReference type="Pfam" id="PF03828"/>
    </source>
</evidence>
<dbReference type="GO" id="GO:0043634">
    <property type="term" value="P:polyadenylation-dependent ncRNA catabolic process"/>
    <property type="evidence" value="ECO:0007669"/>
    <property type="project" value="TreeGrafter"/>
</dbReference>
<dbReference type="SUPFAM" id="SSF81631">
    <property type="entry name" value="PAP/OAS1 substrate-binding domain"/>
    <property type="match status" value="1"/>
</dbReference>
<evidence type="ECO:0000256" key="1">
    <source>
        <dbReference type="ARBA" id="ARBA00008593"/>
    </source>
</evidence>
<evidence type="ECO:0000313" key="7">
    <source>
        <dbReference type="EMBL" id="KAF5320101.1"/>
    </source>
</evidence>
<feature type="domain" description="PAP-associated" evidence="5">
    <location>
        <begin position="321"/>
        <end position="377"/>
    </location>
</feature>
<dbReference type="GO" id="GO:0003729">
    <property type="term" value="F:mRNA binding"/>
    <property type="evidence" value="ECO:0007669"/>
    <property type="project" value="TreeGrafter"/>
</dbReference>
<dbReference type="Pfam" id="PF22600">
    <property type="entry name" value="MTPAP-like_central"/>
    <property type="match status" value="1"/>
</dbReference>
<dbReference type="PANTHER" id="PTHR23092:SF15">
    <property type="entry name" value="INACTIVE NON-CANONICAL POLY(A) RNA POLYMERASE PROTEIN TRF4-2-RELATED"/>
    <property type="match status" value="1"/>
</dbReference>
<dbReference type="AlphaFoldDB" id="A0A8H5BC02"/>
<dbReference type="GO" id="GO:1990817">
    <property type="term" value="F:poly(A) RNA polymerase activity"/>
    <property type="evidence" value="ECO:0007669"/>
    <property type="project" value="UniProtKB-EC"/>
</dbReference>
<keyword evidence="3" id="KW-0479">Metal-binding</keyword>
<keyword evidence="8" id="KW-1185">Reference proteome</keyword>
<evidence type="ECO:0000256" key="4">
    <source>
        <dbReference type="ARBA" id="ARBA00022842"/>
    </source>
</evidence>
<dbReference type="InterPro" id="IPR045862">
    <property type="entry name" value="Trf4-like"/>
</dbReference>
<dbReference type="InterPro" id="IPR002058">
    <property type="entry name" value="PAP_assoc"/>
</dbReference>
<dbReference type="SUPFAM" id="SSF81301">
    <property type="entry name" value="Nucleotidyltransferase"/>
    <property type="match status" value="1"/>
</dbReference>
<dbReference type="InterPro" id="IPR054708">
    <property type="entry name" value="MTPAP-like_central"/>
</dbReference>
<evidence type="ECO:0000256" key="2">
    <source>
        <dbReference type="ARBA" id="ARBA00012388"/>
    </source>
</evidence>
<dbReference type="EMBL" id="JAACJK010000171">
    <property type="protein sequence ID" value="KAF5320101.1"/>
    <property type="molecule type" value="Genomic_DNA"/>
</dbReference>
<evidence type="ECO:0000256" key="3">
    <source>
        <dbReference type="ARBA" id="ARBA00022723"/>
    </source>
</evidence>
<dbReference type="InterPro" id="IPR043519">
    <property type="entry name" value="NT_sf"/>
</dbReference>
<feature type="domain" description="Poly(A) RNA polymerase mitochondrial-like central palm" evidence="6">
    <location>
        <begin position="96"/>
        <end position="209"/>
    </location>
</feature>
<dbReference type="GO" id="GO:0031123">
    <property type="term" value="P:RNA 3'-end processing"/>
    <property type="evidence" value="ECO:0007669"/>
    <property type="project" value="TreeGrafter"/>
</dbReference>
<comment type="caution">
    <text evidence="7">The sequence shown here is derived from an EMBL/GenBank/DDBJ whole genome shotgun (WGS) entry which is preliminary data.</text>
</comment>
<organism evidence="7 8">
    <name type="scientific">Ephemerocybe angulata</name>
    <dbReference type="NCBI Taxonomy" id="980116"/>
    <lineage>
        <taxon>Eukaryota</taxon>
        <taxon>Fungi</taxon>
        <taxon>Dikarya</taxon>
        <taxon>Basidiomycota</taxon>
        <taxon>Agaricomycotina</taxon>
        <taxon>Agaricomycetes</taxon>
        <taxon>Agaricomycetidae</taxon>
        <taxon>Agaricales</taxon>
        <taxon>Agaricineae</taxon>
        <taxon>Psathyrellaceae</taxon>
        <taxon>Ephemerocybe</taxon>
    </lineage>
</organism>
<dbReference type="OrthoDB" id="273917at2759"/>
<comment type="similarity">
    <text evidence="1">Belongs to the DNA polymerase type-B-like family.</text>
</comment>
<evidence type="ECO:0000313" key="8">
    <source>
        <dbReference type="Proteomes" id="UP000541558"/>
    </source>
</evidence>
<name>A0A8H5BC02_9AGAR</name>
<dbReference type="Pfam" id="PF03828">
    <property type="entry name" value="PAP_assoc"/>
    <property type="match status" value="1"/>
</dbReference>
<proteinExistence type="inferred from homology"/>
<dbReference type="GO" id="GO:0046872">
    <property type="term" value="F:metal ion binding"/>
    <property type="evidence" value="ECO:0007669"/>
    <property type="project" value="UniProtKB-KW"/>
</dbReference>
<reference evidence="7 8" key="1">
    <citation type="journal article" date="2020" name="ISME J.">
        <title>Uncovering the hidden diversity of litter-decomposition mechanisms in mushroom-forming fungi.</title>
        <authorList>
            <person name="Floudas D."/>
            <person name="Bentzer J."/>
            <person name="Ahren D."/>
            <person name="Johansson T."/>
            <person name="Persson P."/>
            <person name="Tunlid A."/>
        </authorList>
    </citation>
    <scope>NUCLEOTIDE SEQUENCE [LARGE SCALE GENOMIC DNA]</scope>
    <source>
        <strain evidence="7 8">CBS 175.51</strain>
    </source>
</reference>
<dbReference type="EC" id="2.7.7.19" evidence="2"/>
<dbReference type="Proteomes" id="UP000541558">
    <property type="component" value="Unassembled WGS sequence"/>
</dbReference>
<gene>
    <name evidence="7" type="ORF">D9611_010384</name>
</gene>
<dbReference type="PANTHER" id="PTHR23092">
    <property type="entry name" value="POLY(A) RNA POLYMERASE"/>
    <property type="match status" value="1"/>
</dbReference>
<keyword evidence="4" id="KW-0460">Magnesium</keyword>
<dbReference type="GO" id="GO:0010605">
    <property type="term" value="P:negative regulation of macromolecule metabolic process"/>
    <property type="evidence" value="ECO:0007669"/>
    <property type="project" value="UniProtKB-ARBA"/>
</dbReference>
<protein>
    <recommendedName>
        <fullName evidence="2">polynucleotide adenylyltransferase</fullName>
        <ecNumber evidence="2">2.7.7.19</ecNumber>
    </recommendedName>
</protein>
<dbReference type="GO" id="GO:0005730">
    <property type="term" value="C:nucleolus"/>
    <property type="evidence" value="ECO:0007669"/>
    <property type="project" value="TreeGrafter"/>
</dbReference>
<sequence length="450" mass="49768">MYEFGAYRTRCDILLYPLLLSLNGQATIMSNHMLGVMLKDNLMEGRPSRMKGYGDYTGLVMPPCGEFAPKSSRIEPPPWMPAQSDVGFSHRISPHREIEHFMRYMKLTDEEVALRRGLVGRFTRLVYRAAPTATLRLTGSSATGLYFPTSDIELVITCADEDYEPNGFLAQLADKIRHFSGRFSKNVERFLSISTPMLRVGDAVTGIEISVVASEGQKKREAMAVRSWIRGEDEVVIRTLVMMLRLFLSIRRLGSTYTGGINSYLLVWMVVAFVKLEASRPSGQLGGLGGAGEDGTQLSFTSFGSGTSSSSGRTKEESIDLGAALLEFLHFYGQELDYSKAAILFTPNGISFSSKPEPSSDYHNPHLLHLTDPTNPSIDLGSAAYAIKHVRETFRDGYVSLGAIVDGSATRDELVKARFEGALGSFLGGDYSRFVTKRKGILSRWRSRKS</sequence>
<dbReference type="CDD" id="cd05402">
    <property type="entry name" value="NT_PAP_TUTase"/>
    <property type="match status" value="1"/>
</dbReference>
<dbReference type="Gene3D" id="1.10.1410.10">
    <property type="match status" value="1"/>
</dbReference>
<dbReference type="GO" id="GO:0031499">
    <property type="term" value="C:TRAMP complex"/>
    <property type="evidence" value="ECO:0007669"/>
    <property type="project" value="TreeGrafter"/>
</dbReference>
<evidence type="ECO:0000259" key="6">
    <source>
        <dbReference type="Pfam" id="PF22600"/>
    </source>
</evidence>
<accession>A0A8H5BC02</accession>
<dbReference type="Gene3D" id="3.30.460.10">
    <property type="entry name" value="Beta Polymerase, domain 2"/>
    <property type="match status" value="1"/>
</dbReference>